<dbReference type="Pfam" id="PF03600">
    <property type="entry name" value="CitMHS"/>
    <property type="match status" value="1"/>
</dbReference>
<feature type="transmembrane region" description="Helical" evidence="8">
    <location>
        <begin position="404"/>
        <end position="426"/>
    </location>
</feature>
<evidence type="ECO:0000256" key="3">
    <source>
        <dbReference type="ARBA" id="ARBA00022448"/>
    </source>
</evidence>
<name>A0A4P2VJM5_9ARCH</name>
<feature type="transmembrane region" description="Helical" evidence="8">
    <location>
        <begin position="280"/>
        <end position="297"/>
    </location>
</feature>
<dbReference type="AlphaFoldDB" id="A0A4P2VJM5"/>
<protein>
    <submittedName>
        <fullName evidence="10">Arsenic efflux pump protein</fullName>
    </submittedName>
</protein>
<keyword evidence="3" id="KW-0813">Transport</keyword>
<gene>
    <name evidence="10" type="ORF">NAS2_0140</name>
</gene>
<comment type="similarity">
    <text evidence="2">Belongs to the CitM (TC 2.A.11) transporter family.</text>
</comment>
<feature type="transmembrane region" description="Helical" evidence="8">
    <location>
        <begin position="57"/>
        <end position="75"/>
    </location>
</feature>
<dbReference type="EMBL" id="AP018732">
    <property type="protein sequence ID" value="BBE41545.1"/>
    <property type="molecule type" value="Genomic_DNA"/>
</dbReference>
<dbReference type="Proteomes" id="UP000509448">
    <property type="component" value="Chromosome"/>
</dbReference>
<feature type="transmembrane region" description="Helical" evidence="8">
    <location>
        <begin position="31"/>
        <end position="50"/>
    </location>
</feature>
<dbReference type="InterPro" id="IPR004680">
    <property type="entry name" value="Cit_transptr-like_dom"/>
</dbReference>
<keyword evidence="5 8" id="KW-0812">Transmembrane</keyword>
<comment type="subcellular location">
    <subcellularLocation>
        <location evidence="1">Cell membrane</location>
        <topology evidence="1">Multi-pass membrane protein</topology>
    </subcellularLocation>
</comment>
<sequence length="427" mass="46184">MLWSDEVVAAAELAALLVFLASRVKHPKLPVWAFMSLLAFVSVSLGLVPVDAIGSAIDYDVILFLIGMFSLVSMAESSGLLDYLAYRMSSLRISGLAYLLVLSLFFGLLSALVVNDTMAMMGVPLALSISETAGVDPEAIVLLLAFSLTIGSVFTPIGNPQNVLIAVESGVSAPLTTFVEYLAVPTVINLLLLPPVMAVLYPNIRKTGRVTVTKPNVDRRDAIIAAAGIAAVVVALVINDYMELTGLPHFQNIGFIPFVVAAGAYSFARDPRKVVRSVDWGTIIFFISMFITMYGIWRSGLFWEMSHALIPSMTTGLPGILEIGAVSVALSQLMSNVPFVNLFIDYMRQLGYGPGSAWAWLTLAYSSTIAGNLTFLGAASNIIILEGLESRRGRSMSFWRFLRAGALVTAINFAVYSAYLYLVFFVR</sequence>
<proteinExistence type="inferred from homology"/>
<dbReference type="OrthoDB" id="86089at2157"/>
<dbReference type="PANTHER" id="PTHR43302:SF5">
    <property type="entry name" value="TRANSPORTER ARSB-RELATED"/>
    <property type="match status" value="1"/>
</dbReference>
<evidence type="ECO:0000256" key="2">
    <source>
        <dbReference type="ARBA" id="ARBA00009843"/>
    </source>
</evidence>
<dbReference type="RefSeq" id="WP_174447882.1">
    <property type="nucleotide sequence ID" value="NZ_AP018732.1"/>
</dbReference>
<evidence type="ECO:0000256" key="6">
    <source>
        <dbReference type="ARBA" id="ARBA00022989"/>
    </source>
</evidence>
<feature type="transmembrane region" description="Helical" evidence="8">
    <location>
        <begin position="178"/>
        <end position="201"/>
    </location>
</feature>
<feature type="transmembrane region" description="Helical" evidence="8">
    <location>
        <begin position="222"/>
        <end position="238"/>
    </location>
</feature>
<feature type="transmembrane region" description="Helical" evidence="8">
    <location>
        <begin position="357"/>
        <end position="384"/>
    </location>
</feature>
<reference evidence="10 11" key="1">
    <citation type="journal article" date="2019" name="ISME J.">
        <title>Isolation and characterization of a thermophilic sulfur- and iron-reducing thaumarchaeote from a terrestrial acidic hot spring.</title>
        <authorList>
            <person name="Kato S."/>
            <person name="Itoh T."/>
            <person name="Yuki M."/>
            <person name="Nagamori M."/>
            <person name="Ohnishi M."/>
            <person name="Uematsu K."/>
            <person name="Suzuki K."/>
            <person name="Takashina T."/>
            <person name="Ohkuma M."/>
        </authorList>
    </citation>
    <scope>NUCLEOTIDE SEQUENCE [LARGE SCALE GENOMIC DNA]</scope>
    <source>
        <strain evidence="10 11">NAS-02</strain>
    </source>
</reference>
<evidence type="ECO:0000256" key="4">
    <source>
        <dbReference type="ARBA" id="ARBA00022475"/>
    </source>
</evidence>
<keyword evidence="7 8" id="KW-0472">Membrane</keyword>
<evidence type="ECO:0000313" key="11">
    <source>
        <dbReference type="Proteomes" id="UP000509448"/>
    </source>
</evidence>
<feature type="domain" description="Citrate transporter-like" evidence="9">
    <location>
        <begin position="29"/>
        <end position="363"/>
    </location>
</feature>
<dbReference type="GeneID" id="55583960"/>
<feature type="transmembrane region" description="Helical" evidence="8">
    <location>
        <begin position="95"/>
        <end position="118"/>
    </location>
</feature>
<evidence type="ECO:0000256" key="5">
    <source>
        <dbReference type="ARBA" id="ARBA00022692"/>
    </source>
</evidence>
<dbReference type="GO" id="GO:0005886">
    <property type="term" value="C:plasma membrane"/>
    <property type="evidence" value="ECO:0007669"/>
    <property type="project" value="UniProtKB-SubCell"/>
</dbReference>
<keyword evidence="11" id="KW-1185">Reference proteome</keyword>
<dbReference type="GO" id="GO:0015105">
    <property type="term" value="F:arsenite transmembrane transporter activity"/>
    <property type="evidence" value="ECO:0007669"/>
    <property type="project" value="InterPro"/>
</dbReference>
<evidence type="ECO:0000313" key="10">
    <source>
        <dbReference type="EMBL" id="BBE41545.1"/>
    </source>
</evidence>
<feature type="transmembrane region" description="Helical" evidence="8">
    <location>
        <begin position="250"/>
        <end position="268"/>
    </location>
</feature>
<evidence type="ECO:0000256" key="8">
    <source>
        <dbReference type="SAM" id="Phobius"/>
    </source>
</evidence>
<accession>A0A4P2VJM5</accession>
<keyword evidence="4" id="KW-1003">Cell membrane</keyword>
<evidence type="ECO:0000256" key="1">
    <source>
        <dbReference type="ARBA" id="ARBA00004651"/>
    </source>
</evidence>
<dbReference type="KEGG" id="ccai:NAS2_0140"/>
<organism evidence="10 11">
    <name type="scientific">Conexivisphaera calida</name>
    <dbReference type="NCBI Taxonomy" id="1874277"/>
    <lineage>
        <taxon>Archaea</taxon>
        <taxon>Nitrososphaerota</taxon>
        <taxon>Conexivisphaeria</taxon>
        <taxon>Conexivisphaerales</taxon>
        <taxon>Conexivisphaeraceae</taxon>
        <taxon>Conexivisphaera</taxon>
    </lineage>
</organism>
<keyword evidence="6 8" id="KW-1133">Transmembrane helix</keyword>
<dbReference type="InterPro" id="IPR000802">
    <property type="entry name" value="Arsenical_pump_ArsB"/>
</dbReference>
<evidence type="ECO:0000256" key="7">
    <source>
        <dbReference type="ARBA" id="ARBA00023136"/>
    </source>
</evidence>
<dbReference type="PRINTS" id="PR00758">
    <property type="entry name" value="ARSENICPUMP"/>
</dbReference>
<feature type="transmembrane region" description="Helical" evidence="8">
    <location>
        <begin position="139"/>
        <end position="158"/>
    </location>
</feature>
<dbReference type="PANTHER" id="PTHR43302">
    <property type="entry name" value="TRANSPORTER ARSB-RELATED"/>
    <property type="match status" value="1"/>
</dbReference>
<evidence type="ECO:0000259" key="9">
    <source>
        <dbReference type="Pfam" id="PF03600"/>
    </source>
</evidence>